<organism evidence="1 2">
    <name type="scientific">Trichonephila clavipes</name>
    <name type="common">Golden silk orbweaver</name>
    <name type="synonym">Nephila clavipes</name>
    <dbReference type="NCBI Taxonomy" id="2585209"/>
    <lineage>
        <taxon>Eukaryota</taxon>
        <taxon>Metazoa</taxon>
        <taxon>Ecdysozoa</taxon>
        <taxon>Arthropoda</taxon>
        <taxon>Chelicerata</taxon>
        <taxon>Arachnida</taxon>
        <taxon>Araneae</taxon>
        <taxon>Araneomorphae</taxon>
        <taxon>Entelegynae</taxon>
        <taxon>Araneoidea</taxon>
        <taxon>Nephilidae</taxon>
        <taxon>Trichonephila</taxon>
    </lineage>
</organism>
<sequence>MGVHYLPKLQRPGCLLHKRLPYAYSALLIPGLTKNSVWSVFEASLVGPKNPCCPVGGLRHPWSYRSAEYVRPHVAKTVRDFCSAQHMQLLSWPAYLLDMSPIENVWNLVGWRLARDPRPGASKDELLLRIQAIWNFLPQADIQNLFDSMPRRTALIVAHGGYTKY</sequence>
<proteinExistence type="predicted"/>
<name>A0A8X6T1H1_TRICX</name>
<gene>
    <name evidence="1" type="ORF">TNCV_3295691</name>
</gene>
<protein>
    <submittedName>
        <fullName evidence="1">Uncharacterized protein</fullName>
    </submittedName>
</protein>
<keyword evidence="2" id="KW-1185">Reference proteome</keyword>
<dbReference type="GO" id="GO:0003676">
    <property type="term" value="F:nucleic acid binding"/>
    <property type="evidence" value="ECO:0007669"/>
    <property type="project" value="InterPro"/>
</dbReference>
<comment type="caution">
    <text evidence="1">The sequence shown here is derived from an EMBL/GenBank/DDBJ whole genome shotgun (WGS) entry which is preliminary data.</text>
</comment>
<dbReference type="EMBL" id="BMAU01021359">
    <property type="protein sequence ID" value="GFY21925.1"/>
    <property type="molecule type" value="Genomic_DNA"/>
</dbReference>
<evidence type="ECO:0000313" key="1">
    <source>
        <dbReference type="EMBL" id="GFY21925.1"/>
    </source>
</evidence>
<dbReference type="Gene3D" id="3.30.420.10">
    <property type="entry name" value="Ribonuclease H-like superfamily/Ribonuclease H"/>
    <property type="match status" value="1"/>
</dbReference>
<evidence type="ECO:0000313" key="2">
    <source>
        <dbReference type="Proteomes" id="UP000887159"/>
    </source>
</evidence>
<dbReference type="AlphaFoldDB" id="A0A8X6T1H1"/>
<reference evidence="1" key="1">
    <citation type="submission" date="2020-08" db="EMBL/GenBank/DDBJ databases">
        <title>Multicomponent nature underlies the extraordinary mechanical properties of spider dragline silk.</title>
        <authorList>
            <person name="Kono N."/>
            <person name="Nakamura H."/>
            <person name="Mori M."/>
            <person name="Yoshida Y."/>
            <person name="Ohtoshi R."/>
            <person name="Malay A.D."/>
            <person name="Moran D.A.P."/>
            <person name="Tomita M."/>
            <person name="Numata K."/>
            <person name="Arakawa K."/>
        </authorList>
    </citation>
    <scope>NUCLEOTIDE SEQUENCE</scope>
</reference>
<dbReference type="InterPro" id="IPR036397">
    <property type="entry name" value="RNaseH_sf"/>
</dbReference>
<accession>A0A8X6T1H1</accession>
<dbReference type="Proteomes" id="UP000887159">
    <property type="component" value="Unassembled WGS sequence"/>
</dbReference>